<evidence type="ECO:0000313" key="2">
    <source>
        <dbReference type="EMBL" id="BAE95516.1"/>
    </source>
</evidence>
<dbReference type="Gene3D" id="1.10.10.10">
    <property type="entry name" value="Winged helix-like DNA-binding domain superfamily/Winged helix DNA-binding domain"/>
    <property type="match status" value="1"/>
</dbReference>
<name>Q1EQK4_STRKN</name>
<dbReference type="PROSITE" id="PS50921">
    <property type="entry name" value="ANTAR"/>
    <property type="match status" value="1"/>
</dbReference>
<dbReference type="RefSeq" id="WP_055555413.1">
    <property type="nucleotide sequence ID" value="NZ_CP023699.1"/>
</dbReference>
<feature type="domain" description="ANTAR" evidence="1">
    <location>
        <begin position="24"/>
        <end position="85"/>
    </location>
</feature>
<dbReference type="EMBL" id="AB254080">
    <property type="protein sequence ID" value="BAE95516.1"/>
    <property type="molecule type" value="Genomic_DNA"/>
</dbReference>
<dbReference type="KEGG" id="ska:CP970_06155"/>
<proteinExistence type="predicted"/>
<dbReference type="Pfam" id="PF03861">
    <property type="entry name" value="ANTAR"/>
    <property type="match status" value="1"/>
</dbReference>
<dbReference type="AlphaFoldDB" id="Q1EQK4"/>
<protein>
    <submittedName>
        <fullName evidence="3">ANTAR domain-containing protein</fullName>
    </submittedName>
</protein>
<dbReference type="InterPro" id="IPR036388">
    <property type="entry name" value="WH-like_DNA-bd_sf"/>
</dbReference>
<accession>Q1EQK4</accession>
<dbReference type="InterPro" id="IPR011006">
    <property type="entry name" value="CheY-like_superfamily"/>
</dbReference>
<dbReference type="OrthoDB" id="4258820at2"/>
<organism evidence="2">
    <name type="scientific">Streptomyces kanamyceticus</name>
    <dbReference type="NCBI Taxonomy" id="1967"/>
    <lineage>
        <taxon>Bacteria</taxon>
        <taxon>Bacillati</taxon>
        <taxon>Actinomycetota</taxon>
        <taxon>Actinomycetes</taxon>
        <taxon>Kitasatosporales</taxon>
        <taxon>Streptomycetaceae</taxon>
        <taxon>Streptomyces</taxon>
    </lineage>
</organism>
<evidence type="ECO:0000259" key="1">
    <source>
        <dbReference type="PROSITE" id="PS50921"/>
    </source>
</evidence>
<gene>
    <name evidence="3" type="ORF">CP970_06155</name>
</gene>
<dbReference type="GO" id="GO:0003723">
    <property type="term" value="F:RNA binding"/>
    <property type="evidence" value="ECO:0007669"/>
    <property type="project" value="InterPro"/>
</dbReference>
<evidence type="ECO:0000313" key="4">
    <source>
        <dbReference type="Proteomes" id="UP000325529"/>
    </source>
</evidence>
<dbReference type="SUPFAM" id="SSF52172">
    <property type="entry name" value="CheY-like"/>
    <property type="match status" value="1"/>
</dbReference>
<evidence type="ECO:0000313" key="3">
    <source>
        <dbReference type="EMBL" id="QEU90551.1"/>
    </source>
</evidence>
<sequence>MAFFAVHPTKPLVLLSAAELADEHARLLVQVDQLKTAVTSHATVDQAIGVVVTLGGMPPEGAWRVLRDVSQRTNVKLRDVAEHILTFAQGAALPEHEQAELHAGIARYAVLRSDSAPGTRATAPSLK</sequence>
<dbReference type="SMART" id="SM01012">
    <property type="entry name" value="ANTAR"/>
    <property type="match status" value="1"/>
</dbReference>
<dbReference type="InterPro" id="IPR005561">
    <property type="entry name" value="ANTAR"/>
</dbReference>
<dbReference type="Proteomes" id="UP000325529">
    <property type="component" value="Chromosome"/>
</dbReference>
<keyword evidence="4" id="KW-1185">Reference proteome</keyword>
<dbReference type="EMBL" id="CP023699">
    <property type="protein sequence ID" value="QEU90551.1"/>
    <property type="molecule type" value="Genomic_DNA"/>
</dbReference>
<reference evidence="3 4" key="2">
    <citation type="submission" date="2017-09" db="EMBL/GenBank/DDBJ databases">
        <authorList>
            <person name="Lee N."/>
            <person name="Cho B.-K."/>
        </authorList>
    </citation>
    <scope>NUCLEOTIDE SEQUENCE [LARGE SCALE GENOMIC DNA]</scope>
    <source>
        <strain evidence="3 4">ATCC 12853</strain>
    </source>
</reference>
<reference evidence="2" key="1">
    <citation type="journal article" date="2006" name="Proc. Natl. Acad. Sci. U.S.A.">
        <title>Amplification of the entire kanamycin biosynthetic gene cluster during empirical strain improvement of Streptomyces kanamyceticus.</title>
        <authorList>
            <person name="Yanai K."/>
            <person name="Murakami T."/>
            <person name="Bibb M."/>
        </authorList>
    </citation>
    <scope>NUCLEOTIDE SEQUENCE</scope>
    <source>
        <strain evidence="2">NBRC 13414</strain>
    </source>
</reference>